<gene>
    <name evidence="1" type="ORF">BcFMB_07760</name>
</gene>
<organism evidence="1 2">
    <name type="scientific">Bifidobacterium choerinum</name>
    <dbReference type="NCBI Taxonomy" id="35760"/>
    <lineage>
        <taxon>Bacteria</taxon>
        <taxon>Bacillati</taxon>
        <taxon>Actinomycetota</taxon>
        <taxon>Actinomycetes</taxon>
        <taxon>Bifidobacteriales</taxon>
        <taxon>Bifidobacteriaceae</taxon>
        <taxon>Bifidobacterium</taxon>
    </lineage>
</organism>
<accession>A0A2D3D7K3</accession>
<evidence type="ECO:0000313" key="2">
    <source>
        <dbReference type="Proteomes" id="UP000229907"/>
    </source>
</evidence>
<sequence>MHQPNIRLTTQQRAEAVHQWRRKHEWAKRLNPYKLLRKHPEMSVADAFEQLRDESDIELMRLRERLHIGAGTTDDEHDEACEGAEETQTGPSPAHRLYRTAYGRLEAYEQAQLRMLLDAAGAADVARALMDNPRRCANELLALADRKPVDLEHDWLDMLPADRTPRRHPSPVGAFLADLRAHEGKWRMWGRPDTRGMALTVAQELRARAGAGFHVALRVIDEDGHTAVFASWHPKERP</sequence>
<dbReference type="EMBL" id="CP018044">
    <property type="protein sequence ID" value="ATU20836.1"/>
    <property type="molecule type" value="Genomic_DNA"/>
</dbReference>
<proteinExistence type="predicted"/>
<evidence type="ECO:0000313" key="1">
    <source>
        <dbReference type="EMBL" id="ATU20836.1"/>
    </source>
</evidence>
<protein>
    <submittedName>
        <fullName evidence="1">Uncharacterized protein</fullName>
    </submittedName>
</protein>
<name>A0A2D3D7K3_9BIFI</name>
<dbReference type="AlphaFoldDB" id="A0A2D3D7K3"/>
<reference evidence="1 2" key="1">
    <citation type="submission" date="2016-11" db="EMBL/GenBank/DDBJ databases">
        <title>complete genome sequence of Bifidobacterium choerinum strain FMB-1.</title>
        <authorList>
            <person name="Park C.-S."/>
            <person name="Jung D.-H."/>
            <person name="Choi D.-S."/>
        </authorList>
    </citation>
    <scope>NUCLEOTIDE SEQUENCE [LARGE SCALE GENOMIC DNA]</scope>
    <source>
        <strain evidence="1 2">FMB-1</strain>
    </source>
</reference>
<dbReference type="KEGG" id="bcho:BcFMB_07760"/>
<dbReference type="Proteomes" id="UP000229907">
    <property type="component" value="Chromosome"/>
</dbReference>